<evidence type="ECO:0000256" key="1">
    <source>
        <dbReference type="ARBA" id="ARBA00022723"/>
    </source>
</evidence>
<keyword evidence="3" id="KW-0862">Zinc</keyword>
<evidence type="ECO:0000313" key="7">
    <source>
        <dbReference type="EMBL" id="KAF6737232.1"/>
    </source>
</evidence>
<evidence type="ECO:0000256" key="5">
    <source>
        <dbReference type="SAM" id="MobiDB-lite"/>
    </source>
</evidence>
<feature type="domain" description="DBF4-type" evidence="6">
    <location>
        <begin position="31"/>
        <end position="88"/>
    </location>
</feature>
<feature type="region of interest" description="Disordered" evidence="5">
    <location>
        <begin position="574"/>
        <end position="593"/>
    </location>
</feature>
<dbReference type="InterPro" id="IPR006572">
    <property type="entry name" value="Znf_DBF"/>
</dbReference>
<dbReference type="PROSITE" id="PS51265">
    <property type="entry name" value="ZF_DBF4"/>
    <property type="match status" value="1"/>
</dbReference>
<dbReference type="OrthoDB" id="9905711at2759"/>
<evidence type="ECO:0000256" key="3">
    <source>
        <dbReference type="ARBA" id="ARBA00022833"/>
    </source>
</evidence>
<reference evidence="7" key="1">
    <citation type="journal article" name="BMC Genomics">
        <title>Long-read sequencing and de novo genome assembly of marine medaka (Oryzias melastigma).</title>
        <authorList>
            <person name="Liang P."/>
            <person name="Saqib H.S.A."/>
            <person name="Ni X."/>
            <person name="Shen Y."/>
        </authorList>
    </citation>
    <scope>NUCLEOTIDE SEQUENCE</scope>
    <source>
        <strain evidence="7">Bigg-433</strain>
    </source>
</reference>
<evidence type="ECO:0000256" key="2">
    <source>
        <dbReference type="ARBA" id="ARBA00022771"/>
    </source>
</evidence>
<feature type="region of interest" description="Disordered" evidence="5">
    <location>
        <begin position="517"/>
        <end position="537"/>
    </location>
</feature>
<dbReference type="PANTHER" id="PTHR21639:SF5">
    <property type="entry name" value="DBF4-TYPE ZINC FINGER-CONTAINING PROTEIN 2"/>
    <property type="match status" value="1"/>
</dbReference>
<dbReference type="EMBL" id="WKFB01000068">
    <property type="protein sequence ID" value="KAF6737232.1"/>
    <property type="molecule type" value="Genomic_DNA"/>
</dbReference>
<feature type="compositionally biased region" description="Basic residues" evidence="5">
    <location>
        <begin position="751"/>
        <end position="766"/>
    </location>
</feature>
<gene>
    <name evidence="7" type="ORF">FQA47_022157</name>
</gene>
<feature type="compositionally biased region" description="Basic residues" evidence="5">
    <location>
        <begin position="204"/>
        <end position="215"/>
    </location>
</feature>
<feature type="region of interest" description="Disordered" evidence="5">
    <location>
        <begin position="143"/>
        <end position="265"/>
    </location>
</feature>
<dbReference type="GO" id="GO:0003676">
    <property type="term" value="F:nucleic acid binding"/>
    <property type="evidence" value="ECO:0007669"/>
    <property type="project" value="InterPro"/>
</dbReference>
<protein>
    <submittedName>
        <fullName evidence="7">DBF4-type zinc finger-containing protein 2</fullName>
    </submittedName>
</protein>
<organism evidence="7 8">
    <name type="scientific">Oryzias melastigma</name>
    <name type="common">Marine medaka</name>
    <dbReference type="NCBI Taxonomy" id="30732"/>
    <lineage>
        <taxon>Eukaryota</taxon>
        <taxon>Metazoa</taxon>
        <taxon>Chordata</taxon>
        <taxon>Craniata</taxon>
        <taxon>Vertebrata</taxon>
        <taxon>Euteleostomi</taxon>
        <taxon>Actinopterygii</taxon>
        <taxon>Neopterygii</taxon>
        <taxon>Teleostei</taxon>
        <taxon>Neoteleostei</taxon>
        <taxon>Acanthomorphata</taxon>
        <taxon>Ovalentaria</taxon>
        <taxon>Atherinomorphae</taxon>
        <taxon>Beloniformes</taxon>
        <taxon>Adrianichthyidae</taxon>
        <taxon>Oryziinae</taxon>
        <taxon>Oryzias</taxon>
    </lineage>
</organism>
<dbReference type="Pfam" id="PF07535">
    <property type="entry name" value="zf-DBF"/>
    <property type="match status" value="1"/>
</dbReference>
<dbReference type="GO" id="GO:0008270">
    <property type="term" value="F:zinc ion binding"/>
    <property type="evidence" value="ECO:0007669"/>
    <property type="project" value="UniProtKB-KW"/>
</dbReference>
<dbReference type="InterPro" id="IPR038545">
    <property type="entry name" value="Znf_DBF_sf"/>
</dbReference>
<feature type="compositionally biased region" description="Pro residues" evidence="5">
    <location>
        <begin position="188"/>
        <end position="202"/>
    </location>
</feature>
<keyword evidence="2 4" id="KW-0863">Zinc-finger</keyword>
<name>A0A834L0M5_ORYME</name>
<dbReference type="Gene3D" id="6.10.250.3410">
    <property type="entry name" value="DBF zinc finger"/>
    <property type="match status" value="1"/>
</dbReference>
<feature type="region of interest" description="Disordered" evidence="5">
    <location>
        <begin position="1"/>
        <end position="32"/>
    </location>
</feature>
<dbReference type="PANTHER" id="PTHR21639">
    <property type="entry name" value="DBF4-TYPE ZINC FINGER-CONTAINING PROTEIN 2"/>
    <property type="match status" value="1"/>
</dbReference>
<evidence type="ECO:0000256" key="4">
    <source>
        <dbReference type="PROSITE-ProRule" id="PRU00600"/>
    </source>
</evidence>
<evidence type="ECO:0000259" key="6">
    <source>
        <dbReference type="PROSITE" id="PS51265"/>
    </source>
</evidence>
<dbReference type="AlphaFoldDB" id="A0A834L0M5"/>
<feature type="region of interest" description="Disordered" evidence="5">
    <location>
        <begin position="688"/>
        <end position="766"/>
    </location>
</feature>
<dbReference type="GO" id="GO:0071514">
    <property type="term" value="P:genomic imprinting"/>
    <property type="evidence" value="ECO:0007669"/>
    <property type="project" value="TreeGrafter"/>
</dbReference>
<dbReference type="Proteomes" id="UP000646548">
    <property type="component" value="Unassembled WGS sequence"/>
</dbReference>
<comment type="caution">
    <text evidence="7">The sequence shown here is derived from an EMBL/GenBank/DDBJ whole genome shotgun (WGS) entry which is preliminary data.</text>
</comment>
<accession>A0A834L0M5</accession>
<sequence length="766" mass="86142">MSDSSDDDDPRTTDFGNRMWAEPQPGPSRSTVSRQGYCGCCKVLYSNLDQHLSSLRHLDSVQASSSESSNLSTSQRGTLTLLERFLQDVQQYHPHHYSDHRPSHTDLPVVSGILLPKMEVEEILFSADEGGSLGNYSSHDASCQSANYKDSGRHSRSGKVQERLSLPVTEQEATPTDRHGQSRRRAPPLEPVALPSPSPAPPSVHRKAYRKTNRRKNSDSSSSPESKRHPLSPPSLKLQLSTGLGAGVSPEQGLPPVTESRPWLSWQRKRKETHKEAFSSDSSDPLQQTIEEVIQVCCYGISSTNYQQEEPESIHLSLPSSMATYSADWDLGVQGGVDASTPVQLRLMEKHNFSHLMDVQVELEDRMYSEQLDSALFNLKGGTKQDEGFWTLPIEEVLPAPENIPESFRGKSWVQIEKEDEEKVNKLVQQFRQGRFICYFDTESLARYGRRSQSTKKPGENVRVKPGKVLSLLEQDSDDITHVKRRRTFRTASRCQVVKVSHSTQTTPLIIPAVHLPAPKAPPTTTITDKSAAERTPNTQMWRRLPPCYSNIVTPVQPRTSLVYLLCPPQDSTAAPVGGTMSRRNRRRRRSPNWQTLKYKPLPVQVYEPGTNRILKKFPKSSLLYKSSAPPVPAHPCIRQLFRSLSPDLNSDRPSGQLTTEDSFLQSALSRESNQTVIVRRRRGTAQALIPPLGSRAQQYKDREERTNPPPSKSRFRLQTLPLQPRREGLRPVCPGRRHPTSISHAPFGSHRGKGQRGRAYKRRGR</sequence>
<proteinExistence type="predicted"/>
<evidence type="ECO:0000313" key="8">
    <source>
        <dbReference type="Proteomes" id="UP000646548"/>
    </source>
</evidence>
<keyword evidence="1" id="KW-0479">Metal-binding</keyword>
<dbReference type="InterPro" id="IPR038890">
    <property type="entry name" value="ZDBF2"/>
</dbReference>